<dbReference type="PANTHER" id="PTHR43833:SF9">
    <property type="entry name" value="POTASSIUM CHANNEL PROTEIN YUGO-RELATED"/>
    <property type="match status" value="1"/>
</dbReference>
<evidence type="ECO:0000313" key="5">
    <source>
        <dbReference type="Proteomes" id="UP000011688"/>
    </source>
</evidence>
<dbReference type="Gene3D" id="3.40.50.720">
    <property type="entry name" value="NAD(P)-binding Rossmann-like Domain"/>
    <property type="match status" value="2"/>
</dbReference>
<sequence length="530" mass="57738">MVYRLSSRTWRFLILVMVTTVIFTVAYNIGMARWENRPQSMIQSLEVVFQSFTTTGYGQDAPWETPQMNILVIGMQLAGVGLILAAINAVIVPWLRSAFQPSLPTDPVTLEDHVVICGVTPRTESFASEMDTRGKEYVIVESDFEIATELYEAGQTVVHGDPEVVTTLEQASVDKAAAVVVDASDDVNASIILSVREINSEVTTIAVTEDRELREYQRIAGADELLSPRQLLGESLAVRAKTATMSIVENRMEITDDLELAEISVTEESPFCNTTLADCRFHKRYGVTVVGAWDKNEFIRLPSSDFKVEETTHLLIAGTSDSVNDLQAGLRSTSHRRIPQRVLIAGYGESGAAAKKALSEEDMAVTVLDTEDKSGVDIVGDARQPDVLQEAGIEDVSAVIVTVSNDTTAIFTTLIASDMNPDAEIIVRAIEEENTTKLYRAGAATVEALATISGQMIATTIFDDSPLTSFKAQILTASVTSDYLSGKTVAEAERKTDMNPLIIIRNGNAIFEFDPDSFILETGDMIVGKG</sequence>
<keyword evidence="1" id="KW-0472">Membrane</keyword>
<evidence type="ECO:0000259" key="2">
    <source>
        <dbReference type="PROSITE" id="PS51201"/>
    </source>
</evidence>
<keyword evidence="1" id="KW-1133">Transmembrane helix</keyword>
<dbReference type="OrthoDB" id="43518at2157"/>
<keyword evidence="5" id="KW-1185">Reference proteome</keyword>
<dbReference type="Pfam" id="PF02080">
    <property type="entry name" value="TrkA_C"/>
    <property type="match status" value="1"/>
</dbReference>
<dbReference type="SUPFAM" id="SSF51735">
    <property type="entry name" value="NAD(P)-binding Rossmann-fold domains"/>
    <property type="match status" value="2"/>
</dbReference>
<feature type="transmembrane region" description="Helical" evidence="1">
    <location>
        <begin position="12"/>
        <end position="30"/>
    </location>
</feature>
<dbReference type="Proteomes" id="UP000011688">
    <property type="component" value="Unassembled WGS sequence"/>
</dbReference>
<dbReference type="InterPro" id="IPR050721">
    <property type="entry name" value="Trk_Ktr_HKT_K-transport"/>
</dbReference>
<evidence type="ECO:0000313" key="4">
    <source>
        <dbReference type="EMBL" id="ELY56727.1"/>
    </source>
</evidence>
<dbReference type="GO" id="GO:0008324">
    <property type="term" value="F:monoatomic cation transmembrane transporter activity"/>
    <property type="evidence" value="ECO:0007669"/>
    <property type="project" value="InterPro"/>
</dbReference>
<dbReference type="SUPFAM" id="SSF116726">
    <property type="entry name" value="TrkA C-terminal domain-like"/>
    <property type="match status" value="1"/>
</dbReference>
<accession>L9X528</accession>
<dbReference type="InterPro" id="IPR003148">
    <property type="entry name" value="RCK_N"/>
</dbReference>
<dbReference type="PROSITE" id="PS51202">
    <property type="entry name" value="RCK_C"/>
    <property type="match status" value="1"/>
</dbReference>
<gene>
    <name evidence="4" type="ORF">C491_12010</name>
</gene>
<evidence type="ECO:0000256" key="1">
    <source>
        <dbReference type="SAM" id="Phobius"/>
    </source>
</evidence>
<feature type="domain" description="RCK N-terminal" evidence="2">
    <location>
        <begin position="339"/>
        <end position="448"/>
    </location>
</feature>
<reference evidence="4 5" key="1">
    <citation type="journal article" date="2014" name="PLoS Genet.">
        <title>Phylogenetically driven sequencing of extremely halophilic archaea reveals strategies for static and dynamic osmo-response.</title>
        <authorList>
            <person name="Becker E.A."/>
            <person name="Seitzer P.M."/>
            <person name="Tritt A."/>
            <person name="Larsen D."/>
            <person name="Krusor M."/>
            <person name="Yao A.I."/>
            <person name="Wu D."/>
            <person name="Madern D."/>
            <person name="Eisen J.A."/>
            <person name="Darling A.E."/>
            <person name="Facciotti M.T."/>
        </authorList>
    </citation>
    <scope>NUCLEOTIDE SEQUENCE [LARGE SCALE GENOMIC DNA]</scope>
    <source>
        <strain evidence="4 5">DSM 10524</strain>
    </source>
</reference>
<dbReference type="Gene3D" id="1.10.287.70">
    <property type="match status" value="1"/>
</dbReference>
<dbReference type="SUPFAM" id="SSF81324">
    <property type="entry name" value="Voltage-gated potassium channels"/>
    <property type="match status" value="1"/>
</dbReference>
<dbReference type="EMBL" id="AOIB01000026">
    <property type="protein sequence ID" value="ELY56727.1"/>
    <property type="molecule type" value="Genomic_DNA"/>
</dbReference>
<dbReference type="InterPro" id="IPR006037">
    <property type="entry name" value="RCK_C"/>
</dbReference>
<feature type="domain" description="RCK C-terminal" evidence="3">
    <location>
        <begin position="248"/>
        <end position="332"/>
    </location>
</feature>
<protein>
    <submittedName>
        <fullName evidence="4">TrkA-N domain-containing protein</fullName>
    </submittedName>
</protein>
<dbReference type="Gene3D" id="3.30.70.1450">
    <property type="entry name" value="Regulator of K+ conductance, C-terminal domain"/>
    <property type="match status" value="1"/>
</dbReference>
<dbReference type="InterPro" id="IPR036721">
    <property type="entry name" value="RCK_C_sf"/>
</dbReference>
<proteinExistence type="predicted"/>
<name>L9X528_9EURY</name>
<comment type="caution">
    <text evidence="4">The sequence shown here is derived from an EMBL/GenBank/DDBJ whole genome shotgun (WGS) entry which is preliminary data.</text>
</comment>
<dbReference type="PROSITE" id="PS51201">
    <property type="entry name" value="RCK_N"/>
    <property type="match status" value="1"/>
</dbReference>
<organism evidence="4 5">
    <name type="scientific">Natronococcus amylolyticus DSM 10524</name>
    <dbReference type="NCBI Taxonomy" id="1227497"/>
    <lineage>
        <taxon>Archaea</taxon>
        <taxon>Methanobacteriati</taxon>
        <taxon>Methanobacteriota</taxon>
        <taxon>Stenosarchaea group</taxon>
        <taxon>Halobacteria</taxon>
        <taxon>Halobacteriales</taxon>
        <taxon>Natrialbaceae</taxon>
        <taxon>Natronococcus</taxon>
    </lineage>
</organism>
<keyword evidence="1" id="KW-0812">Transmembrane</keyword>
<dbReference type="Pfam" id="PF02254">
    <property type="entry name" value="TrkA_N"/>
    <property type="match status" value="2"/>
</dbReference>
<dbReference type="PANTHER" id="PTHR43833">
    <property type="entry name" value="POTASSIUM CHANNEL PROTEIN 2-RELATED-RELATED"/>
    <property type="match status" value="1"/>
</dbReference>
<dbReference type="InterPro" id="IPR036291">
    <property type="entry name" value="NAD(P)-bd_dom_sf"/>
</dbReference>
<evidence type="ECO:0000259" key="3">
    <source>
        <dbReference type="PROSITE" id="PS51202"/>
    </source>
</evidence>
<dbReference type="GO" id="GO:0006813">
    <property type="term" value="P:potassium ion transport"/>
    <property type="evidence" value="ECO:0007669"/>
    <property type="project" value="InterPro"/>
</dbReference>
<dbReference type="AlphaFoldDB" id="L9X528"/>
<dbReference type="STRING" id="1227497.C491_12010"/>
<dbReference type="eggNOG" id="arCOG01960">
    <property type="taxonomic scope" value="Archaea"/>
</dbReference>
<feature type="transmembrane region" description="Helical" evidence="1">
    <location>
        <begin position="70"/>
        <end position="95"/>
    </location>
</feature>